<gene>
    <name evidence="5" type="ORF">C7379_10565</name>
</gene>
<dbReference type="PANTHER" id="PTHR31302:SF31">
    <property type="entry name" value="PHOSPHODIESTERASE YAEI"/>
    <property type="match status" value="1"/>
</dbReference>
<keyword evidence="3" id="KW-1133">Transmembrane helix</keyword>
<dbReference type="CDD" id="cd07385">
    <property type="entry name" value="MPP_YkuE_C"/>
    <property type="match status" value="1"/>
</dbReference>
<evidence type="ECO:0000313" key="5">
    <source>
        <dbReference type="EMBL" id="PVX56944.1"/>
    </source>
</evidence>
<dbReference type="Proteomes" id="UP000245870">
    <property type="component" value="Unassembled WGS sequence"/>
</dbReference>
<accession>A0A2U0UH40</accession>
<keyword evidence="3" id="KW-0812">Transmembrane</keyword>
<dbReference type="InterPro" id="IPR029052">
    <property type="entry name" value="Metallo-depent_PP-like"/>
</dbReference>
<dbReference type="PANTHER" id="PTHR31302">
    <property type="entry name" value="TRANSMEMBRANE PROTEIN WITH METALLOPHOSPHOESTERASE DOMAIN-RELATED"/>
    <property type="match status" value="1"/>
</dbReference>
<dbReference type="GO" id="GO:0016020">
    <property type="term" value="C:membrane"/>
    <property type="evidence" value="ECO:0007669"/>
    <property type="project" value="GOC"/>
</dbReference>
<keyword evidence="1" id="KW-0479">Metal-binding</keyword>
<evidence type="ECO:0000256" key="1">
    <source>
        <dbReference type="ARBA" id="ARBA00022723"/>
    </source>
</evidence>
<evidence type="ECO:0000259" key="4">
    <source>
        <dbReference type="Pfam" id="PF00149"/>
    </source>
</evidence>
<keyword evidence="3" id="KW-0472">Membrane</keyword>
<dbReference type="GO" id="GO:0009245">
    <property type="term" value="P:lipid A biosynthetic process"/>
    <property type="evidence" value="ECO:0007669"/>
    <property type="project" value="TreeGrafter"/>
</dbReference>
<protein>
    <recommendedName>
        <fullName evidence="4">Calcineurin-like phosphoesterase domain-containing protein</fullName>
    </recommendedName>
</protein>
<reference evidence="5 6" key="1">
    <citation type="submission" date="2018-05" db="EMBL/GenBank/DDBJ databases">
        <title>Genomic Encyclopedia of Type Strains, Phase IV (KMG-IV): sequencing the most valuable type-strain genomes for metagenomic binning, comparative biology and taxonomic classification.</title>
        <authorList>
            <person name="Goeker M."/>
        </authorList>
    </citation>
    <scope>NUCLEOTIDE SEQUENCE [LARGE SCALE GENOMIC DNA]</scope>
    <source>
        <strain evidence="5 6">DSM 100333</strain>
    </source>
</reference>
<dbReference type="EMBL" id="QENY01000005">
    <property type="protein sequence ID" value="PVX56944.1"/>
    <property type="molecule type" value="Genomic_DNA"/>
</dbReference>
<dbReference type="GO" id="GO:0008758">
    <property type="term" value="F:UDP-2,3-diacylglucosamine hydrolase activity"/>
    <property type="evidence" value="ECO:0007669"/>
    <property type="project" value="TreeGrafter"/>
</dbReference>
<evidence type="ECO:0000256" key="2">
    <source>
        <dbReference type="ARBA" id="ARBA00022801"/>
    </source>
</evidence>
<dbReference type="InterPro" id="IPR051158">
    <property type="entry name" value="Metallophosphoesterase_sf"/>
</dbReference>
<dbReference type="GO" id="GO:0046872">
    <property type="term" value="F:metal ion binding"/>
    <property type="evidence" value="ECO:0007669"/>
    <property type="project" value="UniProtKB-KW"/>
</dbReference>
<feature type="domain" description="Calcineurin-like phosphoesterase" evidence="4">
    <location>
        <begin position="82"/>
        <end position="263"/>
    </location>
</feature>
<dbReference type="AlphaFoldDB" id="A0A2U0UH40"/>
<comment type="caution">
    <text evidence="5">The sequence shown here is derived from an EMBL/GenBank/DDBJ whole genome shotgun (WGS) entry which is preliminary data.</text>
</comment>
<dbReference type="InterPro" id="IPR004843">
    <property type="entry name" value="Calcineurin-like_PHP"/>
</dbReference>
<dbReference type="SUPFAM" id="SSF56300">
    <property type="entry name" value="Metallo-dependent phosphatases"/>
    <property type="match status" value="1"/>
</dbReference>
<feature type="transmembrane region" description="Helical" evidence="3">
    <location>
        <begin position="37"/>
        <end position="56"/>
    </location>
</feature>
<dbReference type="Gene3D" id="3.60.21.10">
    <property type="match status" value="1"/>
</dbReference>
<feature type="transmembrane region" description="Helical" evidence="3">
    <location>
        <begin position="12"/>
        <end position="31"/>
    </location>
</feature>
<dbReference type="OrthoDB" id="9780884at2"/>
<name>A0A2U0UH40_9BACT</name>
<organism evidence="5 6">
    <name type="scientific">Hallella colorans</name>
    <dbReference type="NCBI Taxonomy" id="1703337"/>
    <lineage>
        <taxon>Bacteria</taxon>
        <taxon>Pseudomonadati</taxon>
        <taxon>Bacteroidota</taxon>
        <taxon>Bacteroidia</taxon>
        <taxon>Bacteroidales</taxon>
        <taxon>Prevotellaceae</taxon>
        <taxon>Hallella</taxon>
    </lineage>
</organism>
<proteinExistence type="predicted"/>
<dbReference type="Pfam" id="PF00149">
    <property type="entry name" value="Metallophos"/>
    <property type="match status" value="1"/>
</dbReference>
<sequence>MKIKIRHNSLMRLVFGSLLFIVLPGLLFLFLCPLVGWKIALGLPVMVWVVAIYGFFFGWRHIVVRQTVCSSPLLPVSFDGYRVLQISDIHIGTFLRNRQFVNKMVNLVNAQRADLIVFTGDLVNVSAEELIPFQHVLGQIRARDGVYSIMGNHDYCEYGENKNGRDVERNQTVLKYMERKMGWRLLLNEHAFVSNDSGDQIAVIGVENISRPPFQDYGDLQAAMRGLPRGMFKILLTHDPSHWRRGVLGQTDIALTLSGHTHAAQMRLGRFSPAKWAYNEWGGKYTEKGVMLHVSLGIGGTVPFRFGAWPEINIITLRHAK</sequence>
<dbReference type="RefSeq" id="WP_116616096.1">
    <property type="nucleotide sequence ID" value="NZ_QENY01000005.1"/>
</dbReference>
<evidence type="ECO:0000313" key="6">
    <source>
        <dbReference type="Proteomes" id="UP000245870"/>
    </source>
</evidence>
<keyword evidence="2" id="KW-0378">Hydrolase</keyword>
<evidence type="ECO:0000256" key="3">
    <source>
        <dbReference type="SAM" id="Phobius"/>
    </source>
</evidence>
<keyword evidence="6" id="KW-1185">Reference proteome</keyword>